<evidence type="ECO:0000313" key="1">
    <source>
        <dbReference type="EMBL" id="MCW2308636.1"/>
    </source>
</evidence>
<reference evidence="2" key="1">
    <citation type="submission" date="2023-07" db="EMBL/GenBank/DDBJ databases">
        <title>Genome sequencing of Purple Non-Sulfur Bacteria from various extreme environments.</title>
        <authorList>
            <person name="Mayer M."/>
        </authorList>
    </citation>
    <scope>NUCLEOTIDE SEQUENCE [LARGE SCALE GENOMIC DNA]</scope>
    <source>
        <strain evidence="2">DSM 17935</strain>
    </source>
</reference>
<evidence type="ECO:0000313" key="2">
    <source>
        <dbReference type="Proteomes" id="UP001209755"/>
    </source>
</evidence>
<protein>
    <recommendedName>
        <fullName evidence="3">WbqC-like protein</fullName>
    </recommendedName>
</protein>
<gene>
    <name evidence="1" type="ORF">M2319_002982</name>
</gene>
<proteinExistence type="predicted"/>
<sequence length="247" mass="28130">MRLGIMQPYFFPYLGYFDVIRKTDRWIVFDVVKYQAKHWMNRNRILEPNKGEQYITVPVDKHSSRMLSDITVKDMPQAREKILRQLAVYRNVAPYFDAVCGIVEETFDDVGDDPVRLSDLNVAGLARVCAHLGIAFDYRICSELDLDYAGVQHAGQWALEICRQLGATGYVNPSGGKSIFRREEWQAAGIDIAFTRLPDFRYPVGGKFEFVPHLSIVDCLMWVPGTEILAYLDELSLDRGGEPMAAP</sequence>
<dbReference type="Pfam" id="PF08889">
    <property type="entry name" value="WbqC"/>
    <property type="match status" value="1"/>
</dbReference>
<accession>A0ABT3HE09</accession>
<evidence type="ECO:0008006" key="3">
    <source>
        <dbReference type="Google" id="ProtNLM"/>
    </source>
</evidence>
<name>A0ABT3HE09_9HYPH</name>
<dbReference type="Proteomes" id="UP001209755">
    <property type="component" value="Unassembled WGS sequence"/>
</dbReference>
<organism evidence="1 2">
    <name type="scientific">Rhodobium gokarnense</name>
    <dbReference type="NCBI Taxonomy" id="364296"/>
    <lineage>
        <taxon>Bacteria</taxon>
        <taxon>Pseudomonadati</taxon>
        <taxon>Pseudomonadota</taxon>
        <taxon>Alphaproteobacteria</taxon>
        <taxon>Hyphomicrobiales</taxon>
        <taxon>Rhodobiaceae</taxon>
        <taxon>Rhodobium</taxon>
    </lineage>
</organism>
<dbReference type="EMBL" id="JAOQNS010000008">
    <property type="protein sequence ID" value="MCW2308636.1"/>
    <property type="molecule type" value="Genomic_DNA"/>
</dbReference>
<dbReference type="InterPro" id="IPR014985">
    <property type="entry name" value="WbqC"/>
</dbReference>
<dbReference type="RefSeq" id="WP_264602248.1">
    <property type="nucleotide sequence ID" value="NZ_JAOQNS010000008.1"/>
</dbReference>
<comment type="caution">
    <text evidence="1">The sequence shown here is derived from an EMBL/GenBank/DDBJ whole genome shotgun (WGS) entry which is preliminary data.</text>
</comment>
<keyword evidence="2" id="KW-1185">Reference proteome</keyword>